<proteinExistence type="predicted"/>
<dbReference type="SUPFAM" id="SSF53850">
    <property type="entry name" value="Periplasmic binding protein-like II"/>
    <property type="match status" value="1"/>
</dbReference>
<sequence>MYNVSPAVKARWDDFFRWLADEAGVALDIIAYPAPAPLADLWARADLGITFMCSFPYAVMPEEDRPVPLAAPVSTASWADDKPVYASRIVARADSGLAAASLASARWAWTVRDSQSGYNAPREFLAARFPGARVATFGPVISPAGVIEAVRTGKADVGAVDAYAWQLLEMHAPEAIAELSVVATTEPAPFPMLVSSAALDPGVTERLRQALLSADRSPDGISALAPLGLSRFAIPDLAAVAGLPARAAQADAALGERW</sequence>
<reference evidence="1 2" key="1">
    <citation type="journal article" date="2015" name="Genome Announc.">
        <title>Complete genome sequence of Martelella endophytica YC6887, which has antifungal activity associated with a halophyte.</title>
        <authorList>
            <person name="Khan A."/>
            <person name="Khan H."/>
            <person name="Chung E.J."/>
            <person name="Hossain M.T."/>
            <person name="Chung Y.R."/>
        </authorList>
    </citation>
    <scope>NUCLEOTIDE SEQUENCE [LARGE SCALE GENOMIC DNA]</scope>
    <source>
        <strain evidence="1">YC6887</strain>
    </source>
</reference>
<dbReference type="STRING" id="1486262.TM49_03165"/>
<keyword evidence="2" id="KW-1185">Reference proteome</keyword>
<dbReference type="KEGG" id="mey:TM49_03165"/>
<dbReference type="PANTHER" id="PTHR35841">
    <property type="entry name" value="PHOSPHONATES-BINDING PERIPLASMIC PROTEIN"/>
    <property type="match status" value="1"/>
</dbReference>
<protein>
    <submittedName>
        <fullName evidence="1">Phosphate ABC transporter substrate-binding protein</fullName>
    </submittedName>
</protein>
<evidence type="ECO:0000313" key="1">
    <source>
        <dbReference type="EMBL" id="AJY47885.1"/>
    </source>
</evidence>
<gene>
    <name evidence="1" type="ORF">TM49_03165</name>
</gene>
<dbReference type="Proteomes" id="UP000032611">
    <property type="component" value="Chromosome"/>
</dbReference>
<dbReference type="Pfam" id="PF12974">
    <property type="entry name" value="Phosphonate-bd"/>
    <property type="match status" value="1"/>
</dbReference>
<dbReference type="PANTHER" id="PTHR35841:SF1">
    <property type="entry name" value="PHOSPHONATES-BINDING PERIPLASMIC PROTEIN"/>
    <property type="match status" value="1"/>
</dbReference>
<dbReference type="EMBL" id="CP010803">
    <property type="protein sequence ID" value="AJY47885.1"/>
    <property type="molecule type" value="Genomic_DNA"/>
</dbReference>
<dbReference type="Gene3D" id="3.40.190.10">
    <property type="entry name" value="Periplasmic binding protein-like II"/>
    <property type="match status" value="2"/>
</dbReference>
<organism evidence="1 2">
    <name type="scientific">Martelella endophytica</name>
    <dbReference type="NCBI Taxonomy" id="1486262"/>
    <lineage>
        <taxon>Bacteria</taxon>
        <taxon>Pseudomonadati</taxon>
        <taxon>Pseudomonadota</taxon>
        <taxon>Alphaproteobacteria</taxon>
        <taxon>Hyphomicrobiales</taxon>
        <taxon>Aurantimonadaceae</taxon>
        <taxon>Martelella</taxon>
    </lineage>
</organism>
<accession>A0A0D5LVD1</accession>
<name>A0A0D5LVD1_MAREN</name>
<dbReference type="PATRIC" id="fig|1486262.3.peg.645"/>
<evidence type="ECO:0000313" key="2">
    <source>
        <dbReference type="Proteomes" id="UP000032611"/>
    </source>
</evidence>
<dbReference type="HOGENOM" id="CLU_051472_8_0_5"/>
<dbReference type="AlphaFoldDB" id="A0A0D5LVD1"/>